<dbReference type="Pfam" id="PF08238">
    <property type="entry name" value="Sel1"/>
    <property type="match status" value="3"/>
</dbReference>
<dbReference type="Gene3D" id="1.25.40.10">
    <property type="entry name" value="Tetratricopeptide repeat domain"/>
    <property type="match status" value="1"/>
</dbReference>
<dbReference type="InterPro" id="IPR050767">
    <property type="entry name" value="Sel1_AlgK"/>
</dbReference>
<dbReference type="SMART" id="SM00671">
    <property type="entry name" value="SEL1"/>
    <property type="match status" value="3"/>
</dbReference>
<dbReference type="EMBL" id="JASBAO010000001">
    <property type="protein sequence ID" value="MDI2091741.1"/>
    <property type="molecule type" value="Genomic_DNA"/>
</dbReference>
<organism evidence="1 2">
    <name type="scientific">Commensalibacter oyaizuii</name>
    <dbReference type="NCBI Taxonomy" id="3043873"/>
    <lineage>
        <taxon>Bacteria</taxon>
        <taxon>Pseudomonadati</taxon>
        <taxon>Pseudomonadota</taxon>
        <taxon>Alphaproteobacteria</taxon>
        <taxon>Acetobacterales</taxon>
        <taxon>Acetobacteraceae</taxon>
    </lineage>
</organism>
<accession>A0ABT6Q3P4</accession>
<dbReference type="RefSeq" id="WP_281448826.1">
    <property type="nucleotide sequence ID" value="NZ_JASBAO010000001.1"/>
</dbReference>
<gene>
    <name evidence="1" type="ORF">QJV27_10235</name>
</gene>
<dbReference type="SUPFAM" id="SSF81901">
    <property type="entry name" value="HCP-like"/>
    <property type="match status" value="1"/>
</dbReference>
<protein>
    <submittedName>
        <fullName evidence="1">Tetratricopeptide repeat protein</fullName>
    </submittedName>
</protein>
<name>A0ABT6Q3P4_9PROT</name>
<reference evidence="1" key="1">
    <citation type="submission" date="2023-05" db="EMBL/GenBank/DDBJ databases">
        <title>Whole genome sequence of Commensalibacter sp.</title>
        <authorList>
            <person name="Charoenyingcharoen P."/>
            <person name="Yukphan P."/>
        </authorList>
    </citation>
    <scope>NUCLEOTIDE SEQUENCE</scope>
    <source>
        <strain evidence="1">TBRC 16381</strain>
    </source>
</reference>
<dbReference type="PANTHER" id="PTHR11102">
    <property type="entry name" value="SEL-1-LIKE PROTEIN"/>
    <property type="match status" value="1"/>
</dbReference>
<proteinExistence type="predicted"/>
<dbReference type="InterPro" id="IPR011990">
    <property type="entry name" value="TPR-like_helical_dom_sf"/>
</dbReference>
<sequence length="207" mass="23234">MLLKVAQQGNVEDQYKLALFYSENQDAKMQSKAELWMIKVADQGLPAAQIDLGQWYLKGTNGVKKNYNKAKAIFQKLADQGNAEGLYYLGLCYRLGYGVTKDFRKAVELNEAAADKGDTKSAIYLTTVYLLGIDDVVSQDRNRFEYYYNQVCSKDKFECLKLHADIMDACGKKYSDNDFTNPDSNINPVCRAVALGMIKAISSLNGR</sequence>
<keyword evidence="2" id="KW-1185">Reference proteome</keyword>
<evidence type="ECO:0000313" key="1">
    <source>
        <dbReference type="EMBL" id="MDI2091741.1"/>
    </source>
</evidence>
<dbReference type="PANTHER" id="PTHR11102:SF160">
    <property type="entry name" value="ERAD-ASSOCIATED E3 UBIQUITIN-PROTEIN LIGASE COMPONENT HRD3"/>
    <property type="match status" value="1"/>
</dbReference>
<evidence type="ECO:0000313" key="2">
    <source>
        <dbReference type="Proteomes" id="UP001431634"/>
    </source>
</evidence>
<dbReference type="Proteomes" id="UP001431634">
    <property type="component" value="Unassembled WGS sequence"/>
</dbReference>
<dbReference type="InterPro" id="IPR006597">
    <property type="entry name" value="Sel1-like"/>
</dbReference>
<comment type="caution">
    <text evidence="1">The sequence shown here is derived from an EMBL/GenBank/DDBJ whole genome shotgun (WGS) entry which is preliminary data.</text>
</comment>